<dbReference type="HOGENOM" id="CLU_005807_0_0_1"/>
<sequence>MDENVPKLLHYGHLGKPVYHPETRSWEFLRTLVRLSHTITAASRACNTLVSTLLDFGRAVDFDIDSSGRRAVPIVAFASGECGNTISLRTIAHETVELEQVTPTQLRVPTIGDYDHIEWHVGGAPIRQICFSNAPEERATFMAVRFSSTFVFRPLYRRTPVSVPIQRANNDVVLDHQVSRLDPNFLLEISTSHTGGAPHADVKFNPWNPSQLAIVDEDGNWGVWELHNQHKRNKDNWVASRVISGTLPWAGIEDQNTGAHARHDGWLAIEWAVNGNHLIVCDRRCSMLYRMDENRAYPCSMELSFNRPSEWILSIRRSTRNPSHVFILTTSQLVWFEVIPASIPVDDDIGLSLSSRLSWRHFRDSDDTTLQLASLTVNADFTEDFYLVLFSKLSHFVLAFYCSEPPEYMRDSATALDPFILHVPTTSVHTEDFEALSIDAHFSTLVFKEITPTAMDYQHLDCGLSFVKVFAVDSSLRVQESLYSRPSTSSLETEHLHASDVLRVRNLRHAGLQKKVIHSRSGFIVDELDEPVRGVKLVSDLGIGSIAQLADPQFTLDYTHIYTIAIGDQNMLPQDGQITTECSFQSLIQEMVQKIAGHVPFQVPTCQTVLETLRKSPTLDDIDQNAQDLAAFVSQAESDRSVLGNRARFLIQPYDSFGARSTQQEKPIGASKLNLIAIYDRLVNHWLTDLPSDVPGRARITKEKAIRQLVADIVLSQIISVPQKEAAESTTKKDVTWSAFSSSGLNTLSRLNDEKSSYGALLSSADESVLSPADTAAAQSSTLGDSVLPERQTDQRPTFKVLSSYTRYDKTGPTSRSAERILDHWQPGLDPASYLLASEGSQLAAKNKVSKGKSRKNVSQTLKKISHDSPMPPLVSSPVPAVRGAWGSQPETGQPPIIRFQGSQPTEDVPMTQIERGVFGSREASRKSGMKAKKKKRAAGF</sequence>
<dbReference type="PANTHER" id="PTHR28221:SF2">
    <property type="entry name" value="RNA POLYMERASE I-SPECIFIC TRANSCRIPTION INITIATION FACTOR RRN6"/>
    <property type="match status" value="1"/>
</dbReference>
<proteinExistence type="predicted"/>
<feature type="domain" description="RRN6 K-rich C-terminal" evidence="3">
    <location>
        <begin position="819"/>
        <end position="941"/>
    </location>
</feature>
<dbReference type="RefSeq" id="XP_658995.1">
    <property type="nucleotide sequence ID" value="XM_653903.1"/>
</dbReference>
<dbReference type="Pfam" id="PF20640">
    <property type="entry name" value="Rrn6_HB"/>
    <property type="match status" value="1"/>
</dbReference>
<dbReference type="GO" id="GO:0070860">
    <property type="term" value="C:RNA polymerase I core factor complex"/>
    <property type="evidence" value="ECO:0000318"/>
    <property type="project" value="GO_Central"/>
</dbReference>
<feature type="compositionally biased region" description="Basic residues" evidence="1">
    <location>
        <begin position="928"/>
        <end position="941"/>
    </location>
</feature>
<evidence type="ECO:0000256" key="1">
    <source>
        <dbReference type="SAM" id="MobiDB-lite"/>
    </source>
</evidence>
<dbReference type="Proteomes" id="UP000000560">
    <property type="component" value="Chromosome VIII"/>
</dbReference>
<dbReference type="OMA" id="DLPMTQV"/>
<evidence type="ECO:0000259" key="3">
    <source>
        <dbReference type="Pfam" id="PF20639"/>
    </source>
</evidence>
<feature type="domain" description="RRN6 helical bundle" evidence="4">
    <location>
        <begin position="516"/>
        <end position="718"/>
    </location>
</feature>
<dbReference type="OrthoDB" id="4090074at2759"/>
<dbReference type="STRING" id="227321.Q5BDI9"/>
<evidence type="ECO:0000313" key="5">
    <source>
        <dbReference type="EMBL" id="CBF87589.1"/>
    </source>
</evidence>
<evidence type="ECO:0008006" key="7">
    <source>
        <dbReference type="Google" id="ProtNLM"/>
    </source>
</evidence>
<dbReference type="GeneID" id="2877166"/>
<dbReference type="InterPro" id="IPR048535">
    <property type="entry name" value="RRN6_beta-prop"/>
</dbReference>
<organism evidence="5 6">
    <name type="scientific">Emericella nidulans (strain FGSC A4 / ATCC 38163 / CBS 112.46 / NRRL 194 / M139)</name>
    <name type="common">Aspergillus nidulans</name>
    <dbReference type="NCBI Taxonomy" id="227321"/>
    <lineage>
        <taxon>Eukaryota</taxon>
        <taxon>Fungi</taxon>
        <taxon>Dikarya</taxon>
        <taxon>Ascomycota</taxon>
        <taxon>Pezizomycotina</taxon>
        <taxon>Eurotiomycetes</taxon>
        <taxon>Eurotiomycetidae</taxon>
        <taxon>Eurotiales</taxon>
        <taxon>Aspergillaceae</taxon>
        <taxon>Aspergillus</taxon>
        <taxon>Aspergillus subgen. Nidulantes</taxon>
    </lineage>
</organism>
<dbReference type="eggNOG" id="ENOG502QRAW">
    <property type="taxonomic scope" value="Eukaryota"/>
</dbReference>
<dbReference type="Pfam" id="PF10214">
    <property type="entry name" value="Rrn6_beta-prop"/>
    <property type="match status" value="1"/>
</dbReference>
<feature type="region of interest" description="Disordered" evidence="1">
    <location>
        <begin position="885"/>
        <end position="941"/>
    </location>
</feature>
<evidence type="ECO:0000259" key="2">
    <source>
        <dbReference type="Pfam" id="PF10214"/>
    </source>
</evidence>
<reference evidence="6" key="1">
    <citation type="journal article" date="2005" name="Nature">
        <title>Sequencing of Aspergillus nidulans and comparative analysis with A. fumigatus and A. oryzae.</title>
        <authorList>
            <person name="Galagan J.E."/>
            <person name="Calvo S.E."/>
            <person name="Cuomo C."/>
            <person name="Ma L.J."/>
            <person name="Wortman J.R."/>
            <person name="Batzoglou S."/>
            <person name="Lee S.I."/>
            <person name="Basturkmen M."/>
            <person name="Spevak C.C."/>
            <person name="Clutterbuck J."/>
            <person name="Kapitonov V."/>
            <person name="Jurka J."/>
            <person name="Scazzocchio C."/>
            <person name="Farman M."/>
            <person name="Butler J."/>
            <person name="Purcell S."/>
            <person name="Harris S."/>
            <person name="Braus G.H."/>
            <person name="Draht O."/>
            <person name="Busch S."/>
            <person name="D'Enfert C."/>
            <person name="Bouchier C."/>
            <person name="Goldman G.H."/>
            <person name="Bell-Pedersen D."/>
            <person name="Griffiths-Jones S."/>
            <person name="Doonan J.H."/>
            <person name="Yu J."/>
            <person name="Vienken K."/>
            <person name="Pain A."/>
            <person name="Freitag M."/>
            <person name="Selker E.U."/>
            <person name="Archer D.B."/>
            <person name="Penalva M.A."/>
            <person name="Oakley B.R."/>
            <person name="Momany M."/>
            <person name="Tanaka T."/>
            <person name="Kumagai T."/>
            <person name="Asai K."/>
            <person name="Machida M."/>
            <person name="Nierman W.C."/>
            <person name="Denning D.W."/>
            <person name="Caddick M."/>
            <person name="Hynes M."/>
            <person name="Paoletti M."/>
            <person name="Fischer R."/>
            <person name="Miller B."/>
            <person name="Dyer P."/>
            <person name="Sachs M.S."/>
            <person name="Osmani S.A."/>
            <person name="Birren B.W."/>
        </authorList>
    </citation>
    <scope>NUCLEOTIDE SEQUENCE [LARGE SCALE GENOMIC DNA]</scope>
    <source>
        <strain evidence="6">FGSC A4 / ATCC 38163 / CBS 112.46 / NRRL 194 / M139</strain>
    </source>
</reference>
<gene>
    <name evidence="5" type="ORF">ANIA_01391</name>
</gene>
<feature type="region of interest" description="Disordered" evidence="1">
    <location>
        <begin position="773"/>
        <end position="798"/>
    </location>
</feature>
<keyword evidence="6" id="KW-1185">Reference proteome</keyword>
<feature type="domain" description="RRN6 beta-propeller" evidence="2">
    <location>
        <begin position="48"/>
        <end position="424"/>
    </location>
</feature>
<dbReference type="InterPro" id="IPR048537">
    <property type="entry name" value="RRN6_HB"/>
</dbReference>
<dbReference type="GO" id="GO:0042790">
    <property type="term" value="P:nucleolar large rRNA transcription by RNA polymerase I"/>
    <property type="evidence" value="ECO:0000318"/>
    <property type="project" value="GO_Central"/>
</dbReference>
<accession>C8VRN1</accession>
<dbReference type="PANTHER" id="PTHR28221">
    <property type="entry name" value="RNA POLYMERASE I-SPECIFIC TRANSCRIPTION INITIATION FACTOR RRN6"/>
    <property type="match status" value="1"/>
</dbReference>
<dbReference type="AlphaFoldDB" id="Q5BDI9"/>
<dbReference type="KEGG" id="ani:ANIA_01391"/>
<accession>Q5BDI9</accession>
<dbReference type="Pfam" id="PF20639">
    <property type="entry name" value="Rrn6_K-rich"/>
    <property type="match status" value="1"/>
</dbReference>
<dbReference type="EMBL" id="BN001308">
    <property type="protein sequence ID" value="CBF87589.1"/>
    <property type="molecule type" value="Genomic_DNA"/>
</dbReference>
<dbReference type="InterPro" id="IPR019350">
    <property type="entry name" value="RNA_pol_I-sp_TIF_RRN6-like"/>
</dbReference>
<name>Q5BDI9_EMENI</name>
<dbReference type="InParanoid" id="Q5BDI9"/>
<protein>
    <recommendedName>
        <fullName evidence="7">RNA polymerase I-specific transcription initiation factor RRN6-like protein</fullName>
    </recommendedName>
</protein>
<evidence type="ECO:0000313" key="6">
    <source>
        <dbReference type="Proteomes" id="UP000000560"/>
    </source>
</evidence>
<reference evidence="6" key="2">
    <citation type="journal article" date="2009" name="Fungal Genet. Biol.">
        <title>The 2008 update of the Aspergillus nidulans genome annotation: a community effort.</title>
        <authorList>
            <person name="Wortman J.R."/>
            <person name="Gilsenan J.M."/>
            <person name="Joardar V."/>
            <person name="Deegan J."/>
            <person name="Clutterbuck J."/>
            <person name="Andersen M.R."/>
            <person name="Archer D."/>
            <person name="Bencina M."/>
            <person name="Braus G."/>
            <person name="Coutinho P."/>
            <person name="von Dohren H."/>
            <person name="Doonan J."/>
            <person name="Driessen A.J."/>
            <person name="Durek P."/>
            <person name="Espeso E."/>
            <person name="Fekete E."/>
            <person name="Flipphi M."/>
            <person name="Estrada C.G."/>
            <person name="Geysens S."/>
            <person name="Goldman G."/>
            <person name="de Groot P.W."/>
            <person name="Hansen K."/>
            <person name="Harris S.D."/>
            <person name="Heinekamp T."/>
            <person name="Helmstaedt K."/>
            <person name="Henrissat B."/>
            <person name="Hofmann G."/>
            <person name="Homan T."/>
            <person name="Horio T."/>
            <person name="Horiuchi H."/>
            <person name="James S."/>
            <person name="Jones M."/>
            <person name="Karaffa L."/>
            <person name="Karanyi Z."/>
            <person name="Kato M."/>
            <person name="Keller N."/>
            <person name="Kelly D.E."/>
            <person name="Kiel J.A."/>
            <person name="Kim J.M."/>
            <person name="van der Klei I.J."/>
            <person name="Klis F.M."/>
            <person name="Kovalchuk A."/>
            <person name="Krasevec N."/>
            <person name="Kubicek C.P."/>
            <person name="Liu B."/>
            <person name="Maccabe A."/>
            <person name="Meyer V."/>
            <person name="Mirabito P."/>
            <person name="Miskei M."/>
            <person name="Mos M."/>
            <person name="Mullins J."/>
            <person name="Nelson D.R."/>
            <person name="Nielsen J."/>
            <person name="Oakley B.R."/>
            <person name="Osmani S.A."/>
            <person name="Pakula T."/>
            <person name="Paszewski A."/>
            <person name="Paulsen I."/>
            <person name="Pilsyk S."/>
            <person name="Pocsi I."/>
            <person name="Punt P.J."/>
            <person name="Ram A.F."/>
            <person name="Ren Q."/>
            <person name="Robellet X."/>
            <person name="Robson G."/>
            <person name="Seiboth B."/>
            <person name="van Solingen P."/>
            <person name="Specht T."/>
            <person name="Sun J."/>
            <person name="Taheri-Talesh N."/>
            <person name="Takeshita N."/>
            <person name="Ussery D."/>
            <person name="vanKuyk P.A."/>
            <person name="Visser H."/>
            <person name="van de Vondervoort P.J."/>
            <person name="de Vries R.P."/>
            <person name="Walton J."/>
            <person name="Xiang X."/>
            <person name="Xiong Y."/>
            <person name="Zeng A.P."/>
            <person name="Brandt B.W."/>
            <person name="Cornell M.J."/>
            <person name="van den Hondel C.A."/>
            <person name="Visser J."/>
            <person name="Oliver S.G."/>
            <person name="Turner G."/>
        </authorList>
    </citation>
    <scope>GENOME REANNOTATION</scope>
    <source>
        <strain evidence="6">FGSC A4 / ATCC 38163 / CBS 112.46 / NRRL 194 / M139</strain>
    </source>
</reference>
<dbReference type="GO" id="GO:0001163">
    <property type="term" value="F:RNA polymerase I transcription regulatory region sequence-specific DNA binding"/>
    <property type="evidence" value="ECO:0000318"/>
    <property type="project" value="GO_Central"/>
</dbReference>
<dbReference type="GO" id="GO:0001179">
    <property type="term" value="F:RNA polymerase I general transcription initiation factor binding"/>
    <property type="evidence" value="ECO:0000318"/>
    <property type="project" value="GO_Central"/>
</dbReference>
<dbReference type="InterPro" id="IPR048536">
    <property type="entry name" value="Rrn6_K-rich"/>
</dbReference>
<evidence type="ECO:0000259" key="4">
    <source>
        <dbReference type="Pfam" id="PF20640"/>
    </source>
</evidence>